<keyword evidence="1" id="KW-1133">Transmembrane helix</keyword>
<keyword evidence="1" id="KW-0812">Transmembrane</keyword>
<feature type="transmembrane region" description="Helical" evidence="1">
    <location>
        <begin position="343"/>
        <end position="365"/>
    </location>
</feature>
<keyword evidence="1" id="KW-0472">Membrane</keyword>
<protein>
    <recommendedName>
        <fullName evidence="4">Membrane protein YfhO</fullName>
    </recommendedName>
</protein>
<evidence type="ECO:0008006" key="4">
    <source>
        <dbReference type="Google" id="ProtNLM"/>
    </source>
</evidence>
<dbReference type="RefSeq" id="WP_188364082.1">
    <property type="nucleotide sequence ID" value="NZ_BAABJF010000032.1"/>
</dbReference>
<feature type="transmembrane region" description="Helical" evidence="1">
    <location>
        <begin position="408"/>
        <end position="429"/>
    </location>
</feature>
<proteinExistence type="predicted"/>
<feature type="transmembrane region" description="Helical" evidence="1">
    <location>
        <begin position="149"/>
        <end position="172"/>
    </location>
</feature>
<comment type="caution">
    <text evidence="2">The sequence shown here is derived from an EMBL/GenBank/DDBJ whole genome shotgun (WGS) entry which is preliminary data.</text>
</comment>
<sequence length="770" mass="87226">MTHDPTLKHAHRDALIALSLYSVMGLVFFYPVLWGYLISQTDYLFFVSPWSSVRPDDLLRPANPYIQDQTTEFLAFFMAAKSQIWQGMWPLWNPYILTGTPLLANTQSALLFPLNWGHYMLPAGWGFTVSALLKVILAPWFTYLLARRLLLAHSAALIAGVAYGFCAFHIFWLNHPHSNVTLLIPLCFYATENLVLRQGLRQVALLALVTAVSLLAGHVEIAFYTAIACAVYLMVRAIQEEQMCWRLGWHFGAAYVGSLLLAAVMILPFLEFLSVAAVWQERSADWVYTMPLSAMATAVFADIFRLPGWVEHYMGYHISSVYFGVSALPLVAVAIMKGGRSKWPWLVMLLITLMLAFDIGPLYAVVKHLPLMGHLPMFYWAVFIAFAGSMLAGIGWQCCVQRQIKPRVVICIVVTLLAVVGLMAAFWQGTDYPGAVAQLESLQAALRQRAWLISACLILVAAIMLMVRHQVRWMSGLMLLVVFADLGWFNHGWNPTLRPEHVFPEQTPQSIQFLQQQSGIYRTLGLNHILKPSTNMLAELEEVRGYDVPVNLRYHQFFKQVLQGTVSFWVYEKTALQASVLPYLNIQNVRFILSKKFLDDAIDLPLVYDDEIKIYANPDAEQRLFYRTQAHYVNSPDAALQALMAEPGKVMERVIIEAEHVHRPDSQIADHSEFDFELIAQNAQKLTAEVTLPKAGWLIHAAAYYPGWRAYVNGEQVPIYAANYSQQAVYLEAGKHRVRFRYDPWSFKIGLLLTVLSCAGVLWILIKNKK</sequence>
<feature type="transmembrane region" description="Helical" evidence="1">
    <location>
        <begin position="377"/>
        <end position="396"/>
    </location>
</feature>
<evidence type="ECO:0000313" key="3">
    <source>
        <dbReference type="Proteomes" id="UP000605253"/>
    </source>
</evidence>
<keyword evidence="3" id="KW-1185">Reference proteome</keyword>
<dbReference type="Proteomes" id="UP000605253">
    <property type="component" value="Unassembled WGS sequence"/>
</dbReference>
<feature type="transmembrane region" description="Helical" evidence="1">
    <location>
        <begin position="119"/>
        <end position="137"/>
    </location>
</feature>
<evidence type="ECO:0000313" key="2">
    <source>
        <dbReference type="EMBL" id="GGF86777.1"/>
    </source>
</evidence>
<dbReference type="InterPro" id="IPR018580">
    <property type="entry name" value="Uncharacterised_YfhO"/>
</dbReference>
<gene>
    <name evidence="2" type="ORF">GCM10011365_04770</name>
</gene>
<feature type="transmembrane region" description="Helical" evidence="1">
    <location>
        <begin position="316"/>
        <end position="336"/>
    </location>
</feature>
<feature type="transmembrane region" description="Helical" evidence="1">
    <location>
        <begin position="203"/>
        <end position="235"/>
    </location>
</feature>
<dbReference type="PANTHER" id="PTHR38454:SF1">
    <property type="entry name" value="INTEGRAL MEMBRANE PROTEIN"/>
    <property type="match status" value="1"/>
</dbReference>
<name>A0A917FKJ6_9GAMM</name>
<dbReference type="EMBL" id="BMEO01000002">
    <property type="protein sequence ID" value="GGF86777.1"/>
    <property type="molecule type" value="Genomic_DNA"/>
</dbReference>
<feature type="transmembrane region" description="Helical" evidence="1">
    <location>
        <begin position="745"/>
        <end position="766"/>
    </location>
</feature>
<reference evidence="2" key="1">
    <citation type="journal article" date="2014" name="Int. J. Syst. Evol. Microbiol.">
        <title>Complete genome sequence of Corynebacterium casei LMG S-19264T (=DSM 44701T), isolated from a smear-ripened cheese.</title>
        <authorList>
            <consortium name="US DOE Joint Genome Institute (JGI-PGF)"/>
            <person name="Walter F."/>
            <person name="Albersmeier A."/>
            <person name="Kalinowski J."/>
            <person name="Ruckert C."/>
        </authorList>
    </citation>
    <scope>NUCLEOTIDE SEQUENCE</scope>
    <source>
        <strain evidence="2">CGMCC 1.12181</strain>
    </source>
</reference>
<dbReference type="PANTHER" id="PTHR38454">
    <property type="entry name" value="INTEGRAL MEMBRANE PROTEIN-RELATED"/>
    <property type="match status" value="1"/>
</dbReference>
<feature type="transmembrane region" description="Helical" evidence="1">
    <location>
        <begin position="255"/>
        <end position="279"/>
    </location>
</feature>
<accession>A0A917FKJ6</accession>
<dbReference type="Pfam" id="PF09586">
    <property type="entry name" value="YfhO"/>
    <property type="match status" value="2"/>
</dbReference>
<evidence type="ECO:0000256" key="1">
    <source>
        <dbReference type="SAM" id="Phobius"/>
    </source>
</evidence>
<dbReference type="AlphaFoldDB" id="A0A917FKJ6"/>
<organism evidence="2 3">
    <name type="scientific">Marinicella pacifica</name>
    <dbReference type="NCBI Taxonomy" id="1171543"/>
    <lineage>
        <taxon>Bacteria</taxon>
        <taxon>Pseudomonadati</taxon>
        <taxon>Pseudomonadota</taxon>
        <taxon>Gammaproteobacteria</taxon>
        <taxon>Lysobacterales</taxon>
        <taxon>Marinicellaceae</taxon>
        <taxon>Marinicella</taxon>
    </lineage>
</organism>
<reference evidence="2" key="2">
    <citation type="submission" date="2020-09" db="EMBL/GenBank/DDBJ databases">
        <authorList>
            <person name="Sun Q."/>
            <person name="Zhou Y."/>
        </authorList>
    </citation>
    <scope>NUCLEOTIDE SEQUENCE</scope>
    <source>
        <strain evidence="2">CGMCC 1.12181</strain>
    </source>
</reference>
<feature type="transmembrane region" description="Helical" evidence="1">
    <location>
        <begin position="449"/>
        <end position="467"/>
    </location>
</feature>
<feature type="transmembrane region" description="Helical" evidence="1">
    <location>
        <begin position="15"/>
        <end position="37"/>
    </location>
</feature>